<reference evidence="2" key="1">
    <citation type="journal article" date="2017" name="Mycologia">
        <title>Fusarium algeriense, sp. nov., a novel toxigenic crown rot pathogen of durum wheat from Algeria is nested in the Fusarium burgessii species complex.</title>
        <authorList>
            <person name="Laraba I."/>
            <person name="Keddad A."/>
            <person name="Boureghda H."/>
            <person name="Abdallah N."/>
            <person name="Vaughan M.M."/>
            <person name="Proctor R.H."/>
            <person name="Busman M."/>
            <person name="O'Donnell K."/>
        </authorList>
    </citation>
    <scope>NUCLEOTIDE SEQUENCE</scope>
    <source>
        <strain evidence="2">NRRL 25174</strain>
    </source>
</reference>
<proteinExistence type="predicted"/>
<sequence>MLKIIHHMSGVSYQKSVMFHMLTLARSYHDSIERVCCTRWAMQVSEIIKLPNWITGVLREICIFELIKSTWHQGFNRYAWVVAYDLKDGNFSYHDPEWRRLGNVFSIAAKLILHHPEDSRFWIKSMPVLVEGCYHIMEKCVARDDHETDLGLGNKELKKSCYYAFVMVMEVARAKFSDEQASERRKLLERGLEARAKKRGTEVPGRGGEKRKNGGVDGDGDGGEGNGKKQKMSAA</sequence>
<evidence type="ECO:0000256" key="1">
    <source>
        <dbReference type="SAM" id="MobiDB-lite"/>
    </source>
</evidence>
<dbReference type="EMBL" id="PVQB02000566">
    <property type="protein sequence ID" value="KAF4335374.1"/>
    <property type="molecule type" value="Genomic_DNA"/>
</dbReference>
<dbReference type="Proteomes" id="UP000730481">
    <property type="component" value="Unassembled WGS sequence"/>
</dbReference>
<feature type="region of interest" description="Disordered" evidence="1">
    <location>
        <begin position="190"/>
        <end position="235"/>
    </location>
</feature>
<accession>A0A9P5ABP3</accession>
<organism evidence="2 3">
    <name type="scientific">Fusarium beomiforme</name>
    <dbReference type="NCBI Taxonomy" id="44412"/>
    <lineage>
        <taxon>Eukaryota</taxon>
        <taxon>Fungi</taxon>
        <taxon>Dikarya</taxon>
        <taxon>Ascomycota</taxon>
        <taxon>Pezizomycotina</taxon>
        <taxon>Sordariomycetes</taxon>
        <taxon>Hypocreomycetidae</taxon>
        <taxon>Hypocreales</taxon>
        <taxon>Nectriaceae</taxon>
        <taxon>Fusarium</taxon>
        <taxon>Fusarium burgessii species complex</taxon>
    </lineage>
</organism>
<dbReference type="AlphaFoldDB" id="A0A9P5ABP3"/>
<comment type="caution">
    <text evidence="2">The sequence shown here is derived from an EMBL/GenBank/DDBJ whole genome shotgun (WGS) entry which is preliminary data.</text>
</comment>
<keyword evidence="3" id="KW-1185">Reference proteome</keyword>
<evidence type="ECO:0000313" key="2">
    <source>
        <dbReference type="EMBL" id="KAF4335374.1"/>
    </source>
</evidence>
<name>A0A9P5ABP3_9HYPO</name>
<dbReference type="OrthoDB" id="4986691at2759"/>
<feature type="compositionally biased region" description="Basic and acidic residues" evidence="1">
    <location>
        <begin position="190"/>
        <end position="214"/>
    </location>
</feature>
<protein>
    <submittedName>
        <fullName evidence="2">Uncharacterized protein</fullName>
    </submittedName>
</protein>
<evidence type="ECO:0000313" key="3">
    <source>
        <dbReference type="Proteomes" id="UP000730481"/>
    </source>
</evidence>
<reference evidence="2" key="2">
    <citation type="submission" date="2020-02" db="EMBL/GenBank/DDBJ databases">
        <title>Identification and distribution of gene clusters putatively required for synthesis of sphingolipid metabolism inhibitors in phylogenetically diverse species of the filamentous fungus Fusarium.</title>
        <authorList>
            <person name="Kim H.-S."/>
            <person name="Busman M."/>
            <person name="Brown D.W."/>
            <person name="Divon H."/>
            <person name="Uhlig S."/>
            <person name="Proctor R.H."/>
        </authorList>
    </citation>
    <scope>NUCLEOTIDE SEQUENCE</scope>
    <source>
        <strain evidence="2">NRRL 25174</strain>
    </source>
</reference>
<gene>
    <name evidence="2" type="ORF">FBEOM_10783</name>
</gene>